<keyword evidence="1" id="KW-0732">Signal</keyword>
<comment type="caution">
    <text evidence="2">The sequence shown here is derived from an EMBL/GenBank/DDBJ whole genome shotgun (WGS) entry which is preliminary data.</text>
</comment>
<keyword evidence="3" id="KW-1185">Reference proteome</keyword>
<organism evidence="2 3">
    <name type="scientific">Ideonella azotifigens</name>
    <dbReference type="NCBI Taxonomy" id="513160"/>
    <lineage>
        <taxon>Bacteria</taxon>
        <taxon>Pseudomonadati</taxon>
        <taxon>Pseudomonadota</taxon>
        <taxon>Betaproteobacteria</taxon>
        <taxon>Burkholderiales</taxon>
        <taxon>Sphaerotilaceae</taxon>
        <taxon>Ideonella</taxon>
    </lineage>
</organism>
<evidence type="ECO:0000256" key="1">
    <source>
        <dbReference type="SAM" id="SignalP"/>
    </source>
</evidence>
<dbReference type="InterPro" id="IPR035242">
    <property type="entry name" value="DUF5329"/>
</dbReference>
<accession>A0ABP3VSE2</accession>
<dbReference type="EMBL" id="BAAAEW010000047">
    <property type="protein sequence ID" value="GAA0768290.1"/>
    <property type="molecule type" value="Genomic_DNA"/>
</dbReference>
<evidence type="ECO:0000313" key="3">
    <source>
        <dbReference type="Proteomes" id="UP001500279"/>
    </source>
</evidence>
<dbReference type="RefSeq" id="WP_141289205.1">
    <property type="nucleotide sequence ID" value="NZ_BAAAEW010000047.1"/>
</dbReference>
<evidence type="ECO:0000313" key="2">
    <source>
        <dbReference type="EMBL" id="GAA0768290.1"/>
    </source>
</evidence>
<sequence>MSFTFHLPGLPALGIAALLAALAQGALAAPSPAHAEIDALLGRLASSGCEFNRNGSWYPGAEARTHLQRKLGYLEDKDAVPTTEKFIELGASTSSSSGKPYLVKCGNAAPVDSGAWLRTQLTAMRAAAHAPKP</sequence>
<dbReference type="Proteomes" id="UP001500279">
    <property type="component" value="Unassembled WGS sequence"/>
</dbReference>
<name>A0ABP3VSE2_9BURK</name>
<evidence type="ECO:0008006" key="4">
    <source>
        <dbReference type="Google" id="ProtNLM"/>
    </source>
</evidence>
<proteinExistence type="predicted"/>
<reference evidence="3" key="1">
    <citation type="journal article" date="2019" name="Int. J. Syst. Evol. Microbiol.">
        <title>The Global Catalogue of Microorganisms (GCM) 10K type strain sequencing project: providing services to taxonomists for standard genome sequencing and annotation.</title>
        <authorList>
            <consortium name="The Broad Institute Genomics Platform"/>
            <consortium name="The Broad Institute Genome Sequencing Center for Infectious Disease"/>
            <person name="Wu L."/>
            <person name="Ma J."/>
        </authorList>
    </citation>
    <scope>NUCLEOTIDE SEQUENCE [LARGE SCALE GENOMIC DNA]</scope>
    <source>
        <strain evidence="3">JCM 15503</strain>
    </source>
</reference>
<feature type="signal peptide" evidence="1">
    <location>
        <begin position="1"/>
        <end position="28"/>
    </location>
</feature>
<gene>
    <name evidence="2" type="ORF">GCM10009107_57990</name>
</gene>
<feature type="chain" id="PRO_5045156021" description="DUF5329 domain-containing protein" evidence="1">
    <location>
        <begin position="29"/>
        <end position="133"/>
    </location>
</feature>
<protein>
    <recommendedName>
        <fullName evidence="4">DUF5329 domain-containing protein</fullName>
    </recommendedName>
</protein>
<dbReference type="Pfam" id="PF17263">
    <property type="entry name" value="DUF5329"/>
    <property type="match status" value="1"/>
</dbReference>